<reference evidence="3" key="1">
    <citation type="submission" date="2025-08" db="UniProtKB">
        <authorList>
            <consortium name="RefSeq"/>
        </authorList>
    </citation>
    <scope>IDENTIFICATION</scope>
</reference>
<feature type="region of interest" description="Disordered" evidence="1">
    <location>
        <begin position="49"/>
        <end position="104"/>
    </location>
</feature>
<gene>
    <name evidence="3" type="primary">C20H11orf71</name>
</gene>
<evidence type="ECO:0000313" key="3">
    <source>
        <dbReference type="RefSeq" id="XP_007535205.1"/>
    </source>
</evidence>
<organism evidence="2 3">
    <name type="scientific">Erinaceus europaeus</name>
    <name type="common">Western European hedgehog</name>
    <dbReference type="NCBI Taxonomy" id="9365"/>
    <lineage>
        <taxon>Eukaryota</taxon>
        <taxon>Metazoa</taxon>
        <taxon>Chordata</taxon>
        <taxon>Craniata</taxon>
        <taxon>Vertebrata</taxon>
        <taxon>Euteleostomi</taxon>
        <taxon>Mammalia</taxon>
        <taxon>Eutheria</taxon>
        <taxon>Laurasiatheria</taxon>
        <taxon>Eulipotyphla</taxon>
        <taxon>Erinaceidae</taxon>
        <taxon>Erinaceinae</taxon>
        <taxon>Erinaceus</taxon>
    </lineage>
</organism>
<dbReference type="RefSeq" id="XP_007535205.1">
    <property type="nucleotide sequence ID" value="XM_007535143.3"/>
</dbReference>
<dbReference type="Proteomes" id="UP001652624">
    <property type="component" value="Chromosome 20"/>
</dbReference>
<dbReference type="eggNOG" id="ENOG502TDVE">
    <property type="taxonomic scope" value="Eukaryota"/>
</dbReference>
<dbReference type="OrthoDB" id="9681738at2759"/>
<dbReference type="InterPro" id="IPR031487">
    <property type="entry name" value="DUF4687"/>
</dbReference>
<dbReference type="InParanoid" id="A0A1S3AHQ1"/>
<keyword evidence="2" id="KW-1185">Reference proteome</keyword>
<evidence type="ECO:0000256" key="1">
    <source>
        <dbReference type="SAM" id="MobiDB-lite"/>
    </source>
</evidence>
<accession>A0A1S3AHQ1</accession>
<evidence type="ECO:0000313" key="2">
    <source>
        <dbReference type="Proteomes" id="UP001652624"/>
    </source>
</evidence>
<proteinExistence type="predicted"/>
<dbReference type="AlphaFoldDB" id="A0A1S3AHQ1"/>
<dbReference type="PANTHER" id="PTHR16445:SF0">
    <property type="entry name" value="GENE 5617-RELATED"/>
    <property type="match status" value="1"/>
</dbReference>
<protein>
    <submittedName>
        <fullName evidence="3">Uncharacterized protein C11orf71 homolog</fullName>
    </submittedName>
</protein>
<sequence length="131" mass="13810">MALNYVALSSGDQRTRVAYRSSNGDLSPSAQALALVSGDSFLVARPEAILPGPPGRQAARPSFRAESRRAAGGGRSPTRLIKGRDSEGRGRGRQPRYTPYTPPGARLDLLRSALQQRLVAIGGAIAARISA</sequence>
<dbReference type="FunCoup" id="A0A1S3AHQ1">
    <property type="interactions" value="29"/>
</dbReference>
<name>A0A1S3AHQ1_ERIEU</name>
<dbReference type="PANTHER" id="PTHR16445">
    <property type="entry name" value="SIMILAR TO HYPOTHETICAL PROTEIN FLJ20010"/>
    <property type="match status" value="1"/>
</dbReference>
<dbReference type="Pfam" id="PF15747">
    <property type="entry name" value="DUF4687"/>
    <property type="match status" value="1"/>
</dbReference>